<evidence type="ECO:0000256" key="3">
    <source>
        <dbReference type="ARBA" id="ARBA00023125"/>
    </source>
</evidence>
<dbReference type="InterPro" id="IPR016177">
    <property type="entry name" value="DNA-bd_dom_sf"/>
</dbReference>
<dbReference type="PROSITE" id="PS51032">
    <property type="entry name" value="AP2_ERF"/>
    <property type="match status" value="1"/>
</dbReference>
<dbReference type="EMBL" id="JAGKQM010002409">
    <property type="protein sequence ID" value="KAH0849688.1"/>
    <property type="molecule type" value="Genomic_DNA"/>
</dbReference>
<feature type="domain" description="AP2/ERF" evidence="8">
    <location>
        <begin position="83"/>
        <end position="110"/>
    </location>
</feature>
<dbReference type="InterPro" id="IPR036955">
    <property type="entry name" value="AP2/ERF_dom_sf"/>
</dbReference>
<keyword evidence="3" id="KW-0238">DNA-binding</keyword>
<feature type="region of interest" description="Disordered" evidence="7">
    <location>
        <begin position="1"/>
        <end position="22"/>
    </location>
</feature>
<gene>
    <name evidence="9" type="ORF">HID58_096176</name>
</gene>
<evidence type="ECO:0000256" key="7">
    <source>
        <dbReference type="SAM" id="MobiDB-lite"/>
    </source>
</evidence>
<comment type="caution">
    <text evidence="9">The sequence shown here is derived from an EMBL/GenBank/DDBJ whole genome shotgun (WGS) entry which is preliminary data.</text>
</comment>
<reference evidence="9 10" key="1">
    <citation type="submission" date="2021-05" db="EMBL/GenBank/DDBJ databases">
        <title>Genome Assembly of Synthetic Allotetraploid Brassica napus Reveals Homoeologous Exchanges between Subgenomes.</title>
        <authorList>
            <person name="Davis J.T."/>
        </authorList>
    </citation>
    <scope>NUCLEOTIDE SEQUENCE [LARGE SCALE GENOMIC DNA]</scope>
    <source>
        <strain evidence="10">cv. Da-Ae</strain>
        <tissue evidence="9">Seedling</tissue>
    </source>
</reference>
<evidence type="ECO:0000256" key="2">
    <source>
        <dbReference type="ARBA" id="ARBA00023015"/>
    </source>
</evidence>
<dbReference type="InterPro" id="IPR001471">
    <property type="entry name" value="AP2/ERF_dom"/>
</dbReference>
<name>A0ABQ7X3K6_BRANA</name>
<comment type="similarity">
    <text evidence="6">Belongs to the AP2/ERF transcription factor family. ERF subfamily.</text>
</comment>
<evidence type="ECO:0000256" key="6">
    <source>
        <dbReference type="ARBA" id="ARBA00024343"/>
    </source>
</evidence>
<evidence type="ECO:0000256" key="5">
    <source>
        <dbReference type="ARBA" id="ARBA00023242"/>
    </source>
</evidence>
<dbReference type="CDD" id="cd00018">
    <property type="entry name" value="AP2"/>
    <property type="match status" value="1"/>
</dbReference>
<evidence type="ECO:0000256" key="1">
    <source>
        <dbReference type="ARBA" id="ARBA00004123"/>
    </source>
</evidence>
<dbReference type="SUPFAM" id="SSF54171">
    <property type="entry name" value="DNA-binding domain"/>
    <property type="match status" value="1"/>
</dbReference>
<feature type="compositionally biased region" description="Polar residues" evidence="7">
    <location>
        <begin position="48"/>
        <end position="79"/>
    </location>
</feature>
<feature type="non-terminal residue" evidence="9">
    <location>
        <position position="180"/>
    </location>
</feature>
<dbReference type="SMART" id="SM00380">
    <property type="entry name" value="AP2"/>
    <property type="match status" value="1"/>
</dbReference>
<feature type="region of interest" description="Disordered" evidence="7">
    <location>
        <begin position="159"/>
        <end position="180"/>
    </location>
</feature>
<dbReference type="PANTHER" id="PTHR31190:SF441">
    <property type="entry name" value="ETHYLENE-RESPONSIVE TRANSCRIPTION FACTOR ERF114"/>
    <property type="match status" value="1"/>
</dbReference>
<evidence type="ECO:0000313" key="10">
    <source>
        <dbReference type="Proteomes" id="UP000824890"/>
    </source>
</evidence>
<evidence type="ECO:0000256" key="4">
    <source>
        <dbReference type="ARBA" id="ARBA00023163"/>
    </source>
</evidence>
<proteinExistence type="inferred from homology"/>
<feature type="compositionally biased region" description="Basic and acidic residues" evidence="7">
    <location>
        <begin position="170"/>
        <end position="180"/>
    </location>
</feature>
<sequence>MDPRYNGNMPFGGEENDGTEEDENLFPVYSARSKHDMRVMVSALSQVIGQGSSHDSPSVYNPQDPSQTVAPTHQDQGNLRTRHYRGVRQRPWGKWAAEIRDPQKAARVWLALQKETYYQDGSNSDMLSFNLGGGYGSVTVTVFQCLMIIVYQTITTAATTSSSSGGSSRQQEEQDYARFW</sequence>
<keyword evidence="10" id="KW-1185">Reference proteome</keyword>
<keyword evidence="4" id="KW-0804">Transcription</keyword>
<feature type="compositionally biased region" description="Low complexity" evidence="7">
    <location>
        <begin position="159"/>
        <end position="168"/>
    </location>
</feature>
<dbReference type="Gene3D" id="3.30.730.10">
    <property type="entry name" value="AP2/ERF domain"/>
    <property type="match status" value="1"/>
</dbReference>
<protein>
    <recommendedName>
        <fullName evidence="8">AP2/ERF domain-containing protein</fullName>
    </recommendedName>
</protein>
<keyword evidence="2" id="KW-0805">Transcription regulation</keyword>
<evidence type="ECO:0000259" key="8">
    <source>
        <dbReference type="PROSITE" id="PS51032"/>
    </source>
</evidence>
<keyword evidence="5" id="KW-0539">Nucleus</keyword>
<organism evidence="9 10">
    <name type="scientific">Brassica napus</name>
    <name type="common">Rape</name>
    <dbReference type="NCBI Taxonomy" id="3708"/>
    <lineage>
        <taxon>Eukaryota</taxon>
        <taxon>Viridiplantae</taxon>
        <taxon>Streptophyta</taxon>
        <taxon>Embryophyta</taxon>
        <taxon>Tracheophyta</taxon>
        <taxon>Spermatophyta</taxon>
        <taxon>Magnoliopsida</taxon>
        <taxon>eudicotyledons</taxon>
        <taxon>Gunneridae</taxon>
        <taxon>Pentapetalae</taxon>
        <taxon>rosids</taxon>
        <taxon>malvids</taxon>
        <taxon>Brassicales</taxon>
        <taxon>Brassicaceae</taxon>
        <taxon>Brassiceae</taxon>
        <taxon>Brassica</taxon>
    </lineage>
</organism>
<dbReference type="Proteomes" id="UP000824890">
    <property type="component" value="Unassembled WGS sequence"/>
</dbReference>
<accession>A0ABQ7X3K6</accession>
<feature type="region of interest" description="Disordered" evidence="7">
    <location>
        <begin position="48"/>
        <end position="81"/>
    </location>
</feature>
<dbReference type="PANTHER" id="PTHR31190">
    <property type="entry name" value="DNA-BINDING DOMAIN"/>
    <property type="match status" value="1"/>
</dbReference>
<dbReference type="InterPro" id="IPR044808">
    <property type="entry name" value="ERF_plant"/>
</dbReference>
<comment type="subcellular location">
    <subcellularLocation>
        <location evidence="1">Nucleus</location>
    </subcellularLocation>
</comment>
<evidence type="ECO:0000313" key="9">
    <source>
        <dbReference type="EMBL" id="KAH0849688.1"/>
    </source>
</evidence>